<proteinExistence type="predicted"/>
<dbReference type="OrthoDB" id="10612151at2759"/>
<accession>A0A3M7Q004</accession>
<dbReference type="AlphaFoldDB" id="A0A3M7Q004"/>
<feature type="coiled-coil region" evidence="1">
    <location>
        <begin position="260"/>
        <end position="287"/>
    </location>
</feature>
<evidence type="ECO:0000313" key="3">
    <source>
        <dbReference type="Proteomes" id="UP000276133"/>
    </source>
</evidence>
<comment type="caution">
    <text evidence="2">The sequence shown here is derived from an EMBL/GenBank/DDBJ whole genome shotgun (WGS) entry which is preliminary data.</text>
</comment>
<evidence type="ECO:0000313" key="2">
    <source>
        <dbReference type="EMBL" id="RNA04301.1"/>
    </source>
</evidence>
<keyword evidence="1" id="KW-0175">Coiled coil</keyword>
<name>A0A3M7Q004_BRAPC</name>
<evidence type="ECO:0000256" key="1">
    <source>
        <dbReference type="SAM" id="Coils"/>
    </source>
</evidence>
<dbReference type="EMBL" id="REGN01008162">
    <property type="protein sequence ID" value="RNA04301.1"/>
    <property type="molecule type" value="Genomic_DNA"/>
</dbReference>
<protein>
    <submittedName>
        <fullName evidence="2">Uncharacterized protein</fullName>
    </submittedName>
</protein>
<reference evidence="2 3" key="1">
    <citation type="journal article" date="2018" name="Sci. Rep.">
        <title>Genomic signatures of local adaptation to the degree of environmental predictability in rotifers.</title>
        <authorList>
            <person name="Franch-Gras L."/>
            <person name="Hahn C."/>
            <person name="Garcia-Roger E.M."/>
            <person name="Carmona M.J."/>
            <person name="Serra M."/>
            <person name="Gomez A."/>
        </authorList>
    </citation>
    <scope>NUCLEOTIDE SEQUENCE [LARGE SCALE GENOMIC DNA]</scope>
    <source>
        <strain evidence="2">HYR1</strain>
    </source>
</reference>
<organism evidence="2 3">
    <name type="scientific">Brachionus plicatilis</name>
    <name type="common">Marine rotifer</name>
    <name type="synonym">Brachionus muelleri</name>
    <dbReference type="NCBI Taxonomy" id="10195"/>
    <lineage>
        <taxon>Eukaryota</taxon>
        <taxon>Metazoa</taxon>
        <taxon>Spiralia</taxon>
        <taxon>Gnathifera</taxon>
        <taxon>Rotifera</taxon>
        <taxon>Eurotatoria</taxon>
        <taxon>Monogononta</taxon>
        <taxon>Pseudotrocha</taxon>
        <taxon>Ploima</taxon>
        <taxon>Brachionidae</taxon>
        <taxon>Brachionus</taxon>
    </lineage>
</organism>
<gene>
    <name evidence="2" type="ORF">BpHYR1_021404</name>
</gene>
<keyword evidence="3" id="KW-1185">Reference proteome</keyword>
<dbReference type="Proteomes" id="UP000276133">
    <property type="component" value="Unassembled WGS sequence"/>
</dbReference>
<sequence>MFLYLQKYVVIVLEIFLEAIRSSVRKKKYFFSSSSDRRRSALTAFDQKKTNILKFIQFMSLDYYFWLQKSLKKNLNMQNSIDNISQLLENDQNLLIQTRHKVGDLKALFIEMQANYARFKSDYTALETQHRRHMEEFGTSINPLLADINVNRQRIHEKDAQLRTNKEELEKAKSCSKNCDEEFVRKVMNEINRSLSENRVNVNDFDSEFNRLRSEIDSFKTKDDKIIAEFNTVLTELGKLDPLGVTSPPFEPLDLINDDLNRSSASLERKREILASLNDERANNKTQLINQKRLNHENKTTLFDDILALIRRRSAELANRFVLMIPQLNRINADLDNLNISLGRLPNRINQVRLKVENFLNSHLNESQAEIFGLIFLVGATAL</sequence>